<dbReference type="InterPro" id="IPR016341">
    <property type="entry name" value="Clathrin_heavy_chain"/>
</dbReference>
<evidence type="ECO:0000259" key="9">
    <source>
        <dbReference type="Pfam" id="PF09268"/>
    </source>
</evidence>
<dbReference type="Pfam" id="PF09268">
    <property type="entry name" value="Clathrin-link"/>
    <property type="match status" value="1"/>
</dbReference>
<evidence type="ECO:0000313" key="10">
    <source>
        <dbReference type="EMBL" id="CRK98210.1"/>
    </source>
</evidence>
<dbReference type="GO" id="GO:0030130">
    <property type="term" value="C:clathrin coat of trans-Golgi network vesicle"/>
    <property type="evidence" value="ECO:0007669"/>
    <property type="project" value="InterPro"/>
</dbReference>
<dbReference type="STRING" id="568069.A0A1J1IEL5"/>
<dbReference type="FunFam" id="1.25.40.10:FF:000002">
    <property type="entry name" value="Clathrin heavy chain"/>
    <property type="match status" value="1"/>
</dbReference>
<dbReference type="GO" id="GO:0005198">
    <property type="term" value="F:structural molecule activity"/>
    <property type="evidence" value="ECO:0007669"/>
    <property type="project" value="InterPro"/>
</dbReference>
<keyword evidence="4 6" id="KW-0168">Coated pit</keyword>
<comment type="function">
    <text evidence="6">Clathrin is the major protein of the polyhedral coat of coated pits and vesicles.</text>
</comment>
<dbReference type="FunFam" id="2.130.10.110:FF:000001">
    <property type="entry name" value="Clathrin heavy chain"/>
    <property type="match status" value="1"/>
</dbReference>
<dbReference type="InterPro" id="IPR015348">
    <property type="entry name" value="Clathrin_H-chain_linker_core"/>
</dbReference>
<dbReference type="SMART" id="SM00299">
    <property type="entry name" value="CLH"/>
    <property type="match status" value="6"/>
</dbReference>
<feature type="repeat" description="CHCR" evidence="7">
    <location>
        <begin position="980"/>
        <end position="1121"/>
    </location>
</feature>
<evidence type="ECO:0000256" key="2">
    <source>
        <dbReference type="ARBA" id="ARBA00022737"/>
    </source>
</evidence>
<sequence>MTQALPIRFQEHLQLTNVGIQATSISFSNLTMESDKFICIREKVGETAQVVIIDMSDSSNPIRRPISADSAIMNPASKVIALKAQKTLQIFNIEMKSKMKAHTMAEDVVFWKWISLNTLSLVTETCVYHWSMEGDSQPVKMFDRHSSLNNCQIINYRTDPKQSWLLLVGISALQNRVVGAMQLYSVERKVSQAIEGHAAAFTTFQMEGNKEPSIIFSFAVRTPTGGKLHIIEVGTPPTDNQPFTKKTVDVFFPPEASNDFPVAMQTSAKYDVIYLITKYGYIHLYDIETGTCIYMNRISAETIFVTAPHDASGGIIGVNRKGQVLSVTVDEEQIIPYITTVLQNPDLALRMAVRNNLSGAEDLFVRKFNQLFSNAQYAEAAKVAAVAPKGILRTPQTIQKFQQVQPPPGSTSPPLLQYFGILLDQGKLNKYESLELCRPVLLQGRIQLCEKWLKEQKLECSEELGDLVKPTDPTLALSIYLRSNVPNKVIQCFAETGQFQKIVLYAKKVNYTPDYVFLLRSVMRTNPEQGAGFAAMLVADEEPLADINQIVDIFMEQNMVQQCTAFLLDALKHNRPTEGPLQTRLLEMNLLSAPQVADAILGNAMFTHYDRAHIAQLCEKAGLLQRALEHYTDLYDIKRAVVHTHLLNGDWLVGFFGTLSVEDSLECLKAMLTANIRQNLQICVQIATKYHEQLSTKGLIDLFESFKSYEGLFYFLGSIVNFSQDSEVHFKYIQAACKTNQIKEVERICRESNCYHPERVKNFLKEAKLSDQLPLIIVCDRFDFVHDLVLYLYRNSLQKYIEIYVQKVNPSRLPVVVGGLLDVDCSEDIIKNLILVVKGQFSTDELVEEVEKRNRLKLLLPWLESHSSVFSDHRNLQNLLILTAIKADCTRVMDYINRLDNYDAPDIANIAINSHLYEEAFAIFKKFEVNTSAIQVLIEQLNNLERAYEFAERCNESAVWSQLGRAQLQQGLVKEAIDSYIKADDPSAYIDVVDVASKNESWEDLVRYLQMARKKARESYIESELIYAYARTGRLADLEEFISGPNHADIQKIGDRCFNDKMYEAAKLLYNNVSNFARLAITLVHLKEFQGAVDGARKANSTRTWKEVCFACVDSEEFRLAQMCGLHIVVHADELEDLINYYQDRGYFEELIGLLEAALGLERAHMGMFTELAILYSKYKPAKMREHLELFWSRVNIPKVLRAAESAHLWSELVFLYDKYEEYDNAVLAMMAHPTEAWREGHFKDIITKVANIELYYKAIQFYLDYKPLLLNDMLLVLTPRMDHTRAVNFFTKTGHLQLVKPYLRSVQSLNNKAINEALNGLLIDEEDYQGLRTSIDAFDNFDNIALAQKLEKHELTEFRRIAAYLYKGNNRWKQSVELCKKDRLFKDAMEYAAESHQQEIAEELLQWFLERGAKDCFAACLYTCYDLLRPDVILELAWRHNIMDFAMPFLINVIREYTTKVDKLEAANAEREKEGENTEHKPIILQEPQLMLTAGPAYQYAPQYTGGAPGAYGAPPPNMPYQGYGM</sequence>
<dbReference type="Gene3D" id="1.25.40.730">
    <property type="match status" value="1"/>
</dbReference>
<evidence type="ECO:0000256" key="1">
    <source>
        <dbReference type="ARBA" id="ARBA00009535"/>
    </source>
</evidence>
<feature type="coiled-coil region" evidence="8">
    <location>
        <begin position="1455"/>
        <end position="1482"/>
    </location>
</feature>
<keyword evidence="5 6" id="KW-0968">Cytoplasmic vesicle</keyword>
<dbReference type="FunFam" id="1.25.40.730:FF:000001">
    <property type="entry name" value="Clathrin heavy chain"/>
    <property type="match status" value="1"/>
</dbReference>
<dbReference type="InterPro" id="IPR011990">
    <property type="entry name" value="TPR-like_helical_dom_sf"/>
</dbReference>
<dbReference type="PANTHER" id="PTHR10292">
    <property type="entry name" value="CLATHRIN HEAVY CHAIN RELATED"/>
    <property type="match status" value="1"/>
</dbReference>
<dbReference type="GO" id="GO:0030132">
    <property type="term" value="C:clathrin coat of coated pit"/>
    <property type="evidence" value="ECO:0007669"/>
    <property type="project" value="InterPro"/>
</dbReference>
<comment type="subcellular location">
    <subcellularLocation>
        <location evidence="6">Cytoplasmic vesicle membrane</location>
        <topology evidence="6">Peripheral membrane protein</topology>
        <orientation evidence="6">Cytoplasmic side</orientation>
    </subcellularLocation>
    <subcellularLocation>
        <location evidence="6">Membrane</location>
        <location evidence="6">Coated pit</location>
        <topology evidence="6">Peripheral membrane protein</topology>
        <orientation evidence="6">Cytoplasmic side</orientation>
    </subcellularLocation>
</comment>
<gene>
    <name evidence="10" type="primary">putative Clathrin heavy chain</name>
    <name evidence="10" type="ORF">CLUMA_CG011573</name>
</gene>
<dbReference type="Gene3D" id="2.130.10.110">
    <property type="entry name" value="Clathrin heavy-chain terminal domain"/>
    <property type="match status" value="1"/>
</dbReference>
<dbReference type="InterPro" id="IPR016024">
    <property type="entry name" value="ARM-type_fold"/>
</dbReference>
<evidence type="ECO:0000313" key="11">
    <source>
        <dbReference type="Proteomes" id="UP000183832"/>
    </source>
</evidence>
<dbReference type="Pfam" id="PF01394">
    <property type="entry name" value="Clathrin_propel"/>
    <property type="match status" value="4"/>
</dbReference>
<evidence type="ECO:0000256" key="8">
    <source>
        <dbReference type="SAM" id="Coils"/>
    </source>
</evidence>
<dbReference type="InterPro" id="IPR055358">
    <property type="entry name" value="CHCR"/>
</dbReference>
<dbReference type="PIRSF" id="PIRSF002290">
    <property type="entry name" value="Clathrin_H_chain"/>
    <property type="match status" value="1"/>
</dbReference>
<dbReference type="InterPro" id="IPR016025">
    <property type="entry name" value="Clathrin_H-chain_N"/>
</dbReference>
<dbReference type="Proteomes" id="UP000183832">
    <property type="component" value="Unassembled WGS sequence"/>
</dbReference>
<evidence type="ECO:0000256" key="5">
    <source>
        <dbReference type="ARBA" id="ARBA00023329"/>
    </source>
</evidence>
<proteinExistence type="inferred from homology"/>
<feature type="repeat" description="CHCR" evidence="7">
    <location>
        <begin position="687"/>
        <end position="829"/>
    </location>
</feature>
<dbReference type="GO" id="GO:0006886">
    <property type="term" value="P:intracellular protein transport"/>
    <property type="evidence" value="ECO:0007669"/>
    <property type="project" value="UniProtKB-UniRule"/>
</dbReference>
<dbReference type="SUPFAM" id="SSF50989">
    <property type="entry name" value="Clathrin heavy-chain terminal domain"/>
    <property type="match status" value="1"/>
</dbReference>
<feature type="repeat" description="CHCR" evidence="7">
    <location>
        <begin position="1126"/>
        <end position="1272"/>
    </location>
</feature>
<feature type="repeat" description="CHCR" evidence="7">
    <location>
        <begin position="1275"/>
        <end position="1418"/>
    </location>
</feature>
<evidence type="ECO:0000256" key="7">
    <source>
        <dbReference type="PROSITE-ProRule" id="PRU01006"/>
    </source>
</evidence>
<feature type="domain" description="Clathrin heavy chain linker core motif" evidence="9">
    <location>
        <begin position="331"/>
        <end position="354"/>
    </location>
</feature>
<dbReference type="InterPro" id="IPR000547">
    <property type="entry name" value="Clathrin_H-chain/VPS_repeat"/>
</dbReference>
<evidence type="ECO:0000256" key="3">
    <source>
        <dbReference type="ARBA" id="ARBA00023136"/>
    </source>
</evidence>
<dbReference type="GO" id="GO:0071439">
    <property type="term" value="C:clathrin complex"/>
    <property type="evidence" value="ECO:0007669"/>
    <property type="project" value="InterPro"/>
</dbReference>
<reference evidence="10 11" key="1">
    <citation type="submission" date="2015-04" db="EMBL/GenBank/DDBJ databases">
        <authorList>
            <person name="Syromyatnikov M.Y."/>
            <person name="Popov V.N."/>
        </authorList>
    </citation>
    <scope>NUCLEOTIDE SEQUENCE [LARGE SCALE GENOMIC DNA]</scope>
</reference>
<dbReference type="GO" id="GO:0045334">
    <property type="term" value="C:clathrin-coated endocytic vesicle"/>
    <property type="evidence" value="ECO:0007669"/>
    <property type="project" value="TreeGrafter"/>
</dbReference>
<dbReference type="SUPFAM" id="SSF48371">
    <property type="entry name" value="ARM repeat"/>
    <property type="match status" value="4"/>
</dbReference>
<keyword evidence="11" id="KW-1185">Reference proteome</keyword>
<feature type="repeat" description="CHCR" evidence="7">
    <location>
        <begin position="834"/>
        <end position="976"/>
    </location>
</feature>
<protein>
    <recommendedName>
        <fullName evidence="6">Clathrin heavy chain</fullName>
    </recommendedName>
</protein>
<dbReference type="InterPro" id="IPR022365">
    <property type="entry name" value="Clathrin_H-chain_propeller_rpt"/>
</dbReference>
<comment type="similarity">
    <text evidence="1 6">Belongs to the clathrin heavy chain family.</text>
</comment>
<evidence type="ECO:0000256" key="4">
    <source>
        <dbReference type="ARBA" id="ARBA00023176"/>
    </source>
</evidence>
<dbReference type="GO" id="GO:0016050">
    <property type="term" value="P:vesicle organization"/>
    <property type="evidence" value="ECO:0007669"/>
    <property type="project" value="UniProtKB-ARBA"/>
</dbReference>
<keyword evidence="2" id="KW-0677">Repeat</keyword>
<feature type="repeat" description="CHCR" evidence="7">
    <location>
        <begin position="538"/>
        <end position="684"/>
    </location>
</feature>
<organism evidence="10 11">
    <name type="scientific">Clunio marinus</name>
    <dbReference type="NCBI Taxonomy" id="568069"/>
    <lineage>
        <taxon>Eukaryota</taxon>
        <taxon>Metazoa</taxon>
        <taxon>Ecdysozoa</taxon>
        <taxon>Arthropoda</taxon>
        <taxon>Hexapoda</taxon>
        <taxon>Insecta</taxon>
        <taxon>Pterygota</taxon>
        <taxon>Neoptera</taxon>
        <taxon>Endopterygota</taxon>
        <taxon>Diptera</taxon>
        <taxon>Nematocera</taxon>
        <taxon>Chironomoidea</taxon>
        <taxon>Chironomidae</taxon>
        <taxon>Clunio</taxon>
    </lineage>
</organism>
<name>A0A1J1IEL5_9DIPT</name>
<dbReference type="FunFam" id="1.25.40.10:FF:000082">
    <property type="entry name" value="Clathrin heavy chain"/>
    <property type="match status" value="1"/>
</dbReference>
<keyword evidence="8" id="KW-0175">Coiled coil</keyword>
<dbReference type="GO" id="GO:0032051">
    <property type="term" value="F:clathrin light chain binding"/>
    <property type="evidence" value="ECO:0007669"/>
    <property type="project" value="InterPro"/>
</dbReference>
<evidence type="ECO:0000256" key="6">
    <source>
        <dbReference type="PIRNR" id="PIRNR002290"/>
    </source>
</evidence>
<dbReference type="PANTHER" id="PTHR10292:SF1">
    <property type="entry name" value="CLATHRIN HEAVY CHAIN"/>
    <property type="match status" value="1"/>
</dbReference>
<dbReference type="EMBL" id="CVRI01000047">
    <property type="protein sequence ID" value="CRK98210.1"/>
    <property type="molecule type" value="Genomic_DNA"/>
</dbReference>
<accession>A0A1J1IEL5</accession>
<dbReference type="GO" id="GO:0045807">
    <property type="term" value="P:positive regulation of endocytosis"/>
    <property type="evidence" value="ECO:0007669"/>
    <property type="project" value="UniProtKB-ARBA"/>
</dbReference>
<dbReference type="GO" id="GO:0005938">
    <property type="term" value="C:cell cortex"/>
    <property type="evidence" value="ECO:0007669"/>
    <property type="project" value="TreeGrafter"/>
</dbReference>
<dbReference type="GO" id="GO:0006898">
    <property type="term" value="P:receptor-mediated endocytosis"/>
    <property type="evidence" value="ECO:0007669"/>
    <property type="project" value="TreeGrafter"/>
</dbReference>
<dbReference type="FunFam" id="1.25.40.10:FF:000001">
    <property type="entry name" value="Clathrin heavy chain"/>
    <property type="match status" value="1"/>
</dbReference>
<dbReference type="PROSITE" id="PS50236">
    <property type="entry name" value="CHCR"/>
    <property type="match status" value="6"/>
</dbReference>
<dbReference type="OrthoDB" id="2113814at2759"/>
<dbReference type="Gene3D" id="1.25.40.10">
    <property type="entry name" value="Tetratricopeptide repeat domain"/>
    <property type="match status" value="3"/>
</dbReference>
<dbReference type="Pfam" id="PF00637">
    <property type="entry name" value="Clathrin"/>
    <property type="match status" value="6"/>
</dbReference>
<dbReference type="Pfam" id="PF13838">
    <property type="entry name" value="Clathrin_H_link"/>
    <property type="match status" value="1"/>
</dbReference>
<keyword evidence="3 6" id="KW-0472">Membrane</keyword>